<feature type="signal peptide" evidence="2">
    <location>
        <begin position="1"/>
        <end position="18"/>
    </location>
</feature>
<dbReference type="Gene3D" id="2.40.160.180">
    <property type="entry name" value="Carbohydrate-selective porin OprB"/>
    <property type="match status" value="1"/>
</dbReference>
<protein>
    <submittedName>
        <fullName evidence="3">Carbohydrate porin</fullName>
    </submittedName>
</protein>
<feature type="chain" id="PRO_5044979608" evidence="2">
    <location>
        <begin position="19"/>
        <end position="427"/>
    </location>
</feature>
<proteinExistence type="inferred from homology"/>
<dbReference type="Pfam" id="PF04966">
    <property type="entry name" value="OprB"/>
    <property type="match status" value="1"/>
</dbReference>
<evidence type="ECO:0000313" key="4">
    <source>
        <dbReference type="Proteomes" id="UP001597510"/>
    </source>
</evidence>
<comment type="caution">
    <text evidence="3">The sequence shown here is derived from an EMBL/GenBank/DDBJ whole genome shotgun (WGS) entry which is preliminary data.</text>
</comment>
<keyword evidence="4" id="KW-1185">Reference proteome</keyword>
<keyword evidence="2" id="KW-0732">Signal</keyword>
<dbReference type="Proteomes" id="UP001597510">
    <property type="component" value="Unassembled WGS sequence"/>
</dbReference>
<evidence type="ECO:0000313" key="3">
    <source>
        <dbReference type="EMBL" id="MFD2519249.1"/>
    </source>
</evidence>
<gene>
    <name evidence="3" type="ORF">ACFSR2_00030</name>
</gene>
<dbReference type="EMBL" id="JBHULC010000001">
    <property type="protein sequence ID" value="MFD2519249.1"/>
    <property type="molecule type" value="Genomic_DNA"/>
</dbReference>
<accession>A0ABW5J174</accession>
<dbReference type="InterPro" id="IPR038673">
    <property type="entry name" value="OprB_sf"/>
</dbReference>
<sequence>MKKVLFITILLLSYQGFAQKPVNQRFNFHFQQTVVTQYQPGVNAAYSGPNSFSVKEEAQTSVTSTFFVGVRLGKNTEFYFNPELAGGSGLSRATGIAGFPNGETFRVGNPKPTVYVGRAYIRQYIPLSKETTMADDAPNQLRGVRPAKYLSFAIGKFSLADFFDGNSYSHDPRTQFLNWSLMNHGAWDYAANVRGYTQGIMIEFVSPAYAVRYAATQVPEEANGAKLEKQIGKALSHQIEVEKPFRTAKIRLLGYINKANMGNYKLAAQLPVPDITETRQYGRTKAGFGVNYEQQVTSDLGLFARYSYNDGRNETWAFTEIDRSASVGIALKGSKWKREEDTIGLAVVSNGISKDHRAYLNAGGLGFMVGDGKLRYGSEDIVEVYYRYYLHEDHFWISPDYQFILHPAYNKDRGPANVFGARVHVEF</sequence>
<name>A0ABW5J174_9BACT</name>
<dbReference type="InterPro" id="IPR007049">
    <property type="entry name" value="Carb-sel_porin_OprB"/>
</dbReference>
<evidence type="ECO:0000256" key="1">
    <source>
        <dbReference type="ARBA" id="ARBA00008769"/>
    </source>
</evidence>
<reference evidence="4" key="1">
    <citation type="journal article" date="2019" name="Int. J. Syst. Evol. Microbiol.">
        <title>The Global Catalogue of Microorganisms (GCM) 10K type strain sequencing project: providing services to taxonomists for standard genome sequencing and annotation.</title>
        <authorList>
            <consortium name="The Broad Institute Genomics Platform"/>
            <consortium name="The Broad Institute Genome Sequencing Center for Infectious Disease"/>
            <person name="Wu L."/>
            <person name="Ma J."/>
        </authorList>
    </citation>
    <scope>NUCLEOTIDE SEQUENCE [LARGE SCALE GENOMIC DNA]</scope>
    <source>
        <strain evidence="4">KCTC 52344</strain>
    </source>
</reference>
<organism evidence="3 4">
    <name type="scientific">Emticicia soli</name>
    <dbReference type="NCBI Taxonomy" id="2027878"/>
    <lineage>
        <taxon>Bacteria</taxon>
        <taxon>Pseudomonadati</taxon>
        <taxon>Bacteroidota</taxon>
        <taxon>Cytophagia</taxon>
        <taxon>Cytophagales</taxon>
        <taxon>Leadbetterellaceae</taxon>
        <taxon>Emticicia</taxon>
    </lineage>
</organism>
<evidence type="ECO:0000256" key="2">
    <source>
        <dbReference type="RuleBase" id="RU363072"/>
    </source>
</evidence>
<comment type="similarity">
    <text evidence="1 2">Belongs to the OprB family.</text>
</comment>
<dbReference type="RefSeq" id="WP_340237938.1">
    <property type="nucleotide sequence ID" value="NZ_JBBEWC010000009.1"/>
</dbReference>